<proteinExistence type="predicted"/>
<name>A0A0F8Y7S7_9ZZZZ</name>
<gene>
    <name evidence="1" type="ORF">LCGC14_2931380</name>
</gene>
<sequence length="58" mass="6967">MNIDPYLSYPSFVNCLNCKLEISIRGRLTYFWKISLQLKYESGESIRIPPYKFKYLII</sequence>
<accession>A0A0F8Y7S7</accession>
<comment type="caution">
    <text evidence="1">The sequence shown here is derived from an EMBL/GenBank/DDBJ whole genome shotgun (WGS) entry which is preliminary data.</text>
</comment>
<reference evidence="1" key="1">
    <citation type="journal article" date="2015" name="Nature">
        <title>Complex archaea that bridge the gap between prokaryotes and eukaryotes.</title>
        <authorList>
            <person name="Spang A."/>
            <person name="Saw J.H."/>
            <person name="Jorgensen S.L."/>
            <person name="Zaremba-Niedzwiedzka K."/>
            <person name="Martijn J."/>
            <person name="Lind A.E."/>
            <person name="van Eijk R."/>
            <person name="Schleper C."/>
            <person name="Guy L."/>
            <person name="Ettema T.J."/>
        </authorList>
    </citation>
    <scope>NUCLEOTIDE SEQUENCE</scope>
</reference>
<evidence type="ECO:0000313" key="1">
    <source>
        <dbReference type="EMBL" id="KKK69705.1"/>
    </source>
</evidence>
<dbReference type="EMBL" id="LAZR01058523">
    <property type="protein sequence ID" value="KKK69705.1"/>
    <property type="molecule type" value="Genomic_DNA"/>
</dbReference>
<dbReference type="AlphaFoldDB" id="A0A0F8Y7S7"/>
<protein>
    <submittedName>
        <fullName evidence="1">Uncharacterized protein</fullName>
    </submittedName>
</protein>
<organism evidence="1">
    <name type="scientific">marine sediment metagenome</name>
    <dbReference type="NCBI Taxonomy" id="412755"/>
    <lineage>
        <taxon>unclassified sequences</taxon>
        <taxon>metagenomes</taxon>
        <taxon>ecological metagenomes</taxon>
    </lineage>
</organism>
<feature type="non-terminal residue" evidence="1">
    <location>
        <position position="58"/>
    </location>
</feature>